<sequence length="169" mass="18652">MSDIGAFICGQCGARFHSMKDLNVHLERYHPEAYASIMTPGMKGIIQAQMPSNHELLLHFGVEELASPGVVLDEARAKATPCSCFTYKGKDLCWSKGIIGMLAQPQQDIYCVAGKTYKTQPALTRRYETFAAAAEEAHKKIEAMPSGVERLEVWLSAMGEELTKRGIEV</sequence>
<reference evidence="2" key="1">
    <citation type="journal article" date="2015" name="Nature">
        <title>Complex archaea that bridge the gap between prokaryotes and eukaryotes.</title>
        <authorList>
            <person name="Spang A."/>
            <person name="Saw J.H."/>
            <person name="Jorgensen S.L."/>
            <person name="Zaremba-Niedzwiedzka K."/>
            <person name="Martijn J."/>
            <person name="Lind A.E."/>
            <person name="van Eijk R."/>
            <person name="Schleper C."/>
            <person name="Guy L."/>
            <person name="Ettema T.J."/>
        </authorList>
    </citation>
    <scope>NUCLEOTIDE SEQUENCE</scope>
</reference>
<name>A0A0F9SLN0_9ZZZZ</name>
<accession>A0A0F9SLN0</accession>
<feature type="domain" description="C2H2-type" evidence="1">
    <location>
        <begin position="7"/>
        <end position="35"/>
    </location>
</feature>
<dbReference type="PROSITE" id="PS50157">
    <property type="entry name" value="ZINC_FINGER_C2H2_2"/>
    <property type="match status" value="1"/>
</dbReference>
<evidence type="ECO:0000259" key="1">
    <source>
        <dbReference type="PROSITE" id="PS50157"/>
    </source>
</evidence>
<organism evidence="2">
    <name type="scientific">marine sediment metagenome</name>
    <dbReference type="NCBI Taxonomy" id="412755"/>
    <lineage>
        <taxon>unclassified sequences</taxon>
        <taxon>metagenomes</taxon>
        <taxon>ecological metagenomes</taxon>
    </lineage>
</organism>
<protein>
    <recommendedName>
        <fullName evidence="1">C2H2-type domain-containing protein</fullName>
    </recommendedName>
</protein>
<comment type="caution">
    <text evidence="2">The sequence shown here is derived from an EMBL/GenBank/DDBJ whole genome shotgun (WGS) entry which is preliminary data.</text>
</comment>
<dbReference type="AlphaFoldDB" id="A0A0F9SLN0"/>
<gene>
    <name evidence="2" type="ORF">LCGC14_0836550</name>
</gene>
<dbReference type="InterPro" id="IPR013087">
    <property type="entry name" value="Znf_C2H2_type"/>
</dbReference>
<evidence type="ECO:0000313" key="2">
    <source>
        <dbReference type="EMBL" id="KKN30178.1"/>
    </source>
</evidence>
<dbReference type="PROSITE" id="PS00028">
    <property type="entry name" value="ZINC_FINGER_C2H2_1"/>
    <property type="match status" value="1"/>
</dbReference>
<proteinExistence type="predicted"/>
<dbReference type="EMBL" id="LAZR01002428">
    <property type="protein sequence ID" value="KKN30178.1"/>
    <property type="molecule type" value="Genomic_DNA"/>
</dbReference>